<dbReference type="PANTHER" id="PTHR36182:SF1">
    <property type="entry name" value="PROTEIN, PUTATIVE (AFU_ORTHOLOGUE AFUA_6G10930)-RELATED"/>
    <property type="match status" value="1"/>
</dbReference>
<evidence type="ECO:0000256" key="1">
    <source>
        <dbReference type="SAM" id="MobiDB-lite"/>
    </source>
</evidence>
<feature type="compositionally biased region" description="Polar residues" evidence="1">
    <location>
        <begin position="242"/>
        <end position="265"/>
    </location>
</feature>
<name>A0ABR4D846_9PEZI</name>
<feature type="region of interest" description="Disordered" evidence="1">
    <location>
        <begin position="206"/>
        <end position="352"/>
    </location>
</feature>
<dbReference type="Proteomes" id="UP001600064">
    <property type="component" value="Unassembled WGS sequence"/>
</dbReference>
<comment type="caution">
    <text evidence="3">The sequence shown here is derived from an EMBL/GenBank/DDBJ whole genome shotgun (WGS) entry which is preliminary data.</text>
</comment>
<accession>A0ABR4D846</accession>
<feature type="signal peptide" evidence="2">
    <location>
        <begin position="1"/>
        <end position="23"/>
    </location>
</feature>
<feature type="compositionally biased region" description="Low complexity" evidence="1">
    <location>
        <begin position="278"/>
        <end position="338"/>
    </location>
</feature>
<feature type="chain" id="PRO_5046894764" description="Extracellular protein" evidence="2">
    <location>
        <begin position="24"/>
        <end position="428"/>
    </location>
</feature>
<gene>
    <name evidence="3" type="ORF">VTJ83DRAFT_6857</name>
</gene>
<reference evidence="3 4" key="1">
    <citation type="journal article" date="2024" name="Commun. Biol.">
        <title>Comparative genomic analysis of thermophilic fungi reveals convergent evolutionary adaptations and gene losses.</title>
        <authorList>
            <person name="Steindorff A.S."/>
            <person name="Aguilar-Pontes M.V."/>
            <person name="Robinson A.J."/>
            <person name="Andreopoulos B."/>
            <person name="LaButti K."/>
            <person name="Kuo A."/>
            <person name="Mondo S."/>
            <person name="Riley R."/>
            <person name="Otillar R."/>
            <person name="Haridas S."/>
            <person name="Lipzen A."/>
            <person name="Grimwood J."/>
            <person name="Schmutz J."/>
            <person name="Clum A."/>
            <person name="Reid I.D."/>
            <person name="Moisan M.C."/>
            <person name="Butler G."/>
            <person name="Nguyen T.T.M."/>
            <person name="Dewar K."/>
            <person name="Conant G."/>
            <person name="Drula E."/>
            <person name="Henrissat B."/>
            <person name="Hansel C."/>
            <person name="Singer S."/>
            <person name="Hutchinson M.I."/>
            <person name="de Vries R.P."/>
            <person name="Natvig D.O."/>
            <person name="Powell A.J."/>
            <person name="Tsang A."/>
            <person name="Grigoriev I.V."/>
        </authorList>
    </citation>
    <scope>NUCLEOTIDE SEQUENCE [LARGE SCALE GENOMIC DNA]</scope>
    <source>
        <strain evidence="3 4">ATCC 22073</strain>
    </source>
</reference>
<dbReference type="EMBL" id="JAZGUE010000006">
    <property type="protein sequence ID" value="KAL2265757.1"/>
    <property type="molecule type" value="Genomic_DNA"/>
</dbReference>
<protein>
    <recommendedName>
        <fullName evidence="5">Extracellular protein</fullName>
    </recommendedName>
</protein>
<sequence>MFANGLTTGVLAVLLAGSQLAAAHMEISYPPPFRSKFNPHATNIDYTNTAPLSESGSNFPCKLYHQDMGTPAGASVATFAPGQTYNFTVAGSASHGGGSCQVSLSYDGGKTFTVIESIIGGCPLASNYPFTIPADAPQGSAIWAWTWNNNIGNREQYMNCASVTIGGGAAKRATRAPAKPRAAFSARPQIFVANIGNGCRTIEGTDVEYPNPGPDAVVNPGKLGAPVGDCGSGAGAPVDNTPPAQSSSQVSEPAPTPTSDDNSNGLPGGIFITEDNGSASTSEAPAPTPETPSVTTSAKPVATTPAKEPSTPAPAPTTSSSSQEAATSTTSQAPAPTKDSGSGKGNNSNAESFSPGTACADEGLWNCVGGYSFQRCAAGQWSPIMQLAPGTKCKVGQVWTFTIEAAKKAKRAGAEPRFRSAKMRRFAA</sequence>
<keyword evidence="2" id="KW-0732">Signal</keyword>
<organism evidence="3 4">
    <name type="scientific">Remersonia thermophila</name>
    <dbReference type="NCBI Taxonomy" id="72144"/>
    <lineage>
        <taxon>Eukaryota</taxon>
        <taxon>Fungi</taxon>
        <taxon>Dikarya</taxon>
        <taxon>Ascomycota</taxon>
        <taxon>Pezizomycotina</taxon>
        <taxon>Sordariomycetes</taxon>
        <taxon>Sordariomycetidae</taxon>
        <taxon>Sordariales</taxon>
        <taxon>Sordariales incertae sedis</taxon>
        <taxon>Remersonia</taxon>
    </lineage>
</organism>
<proteinExistence type="predicted"/>
<evidence type="ECO:0000256" key="2">
    <source>
        <dbReference type="SAM" id="SignalP"/>
    </source>
</evidence>
<dbReference type="Gene3D" id="2.70.50.70">
    <property type="match status" value="1"/>
</dbReference>
<dbReference type="GeneID" id="98128258"/>
<evidence type="ECO:0000313" key="3">
    <source>
        <dbReference type="EMBL" id="KAL2265757.1"/>
    </source>
</evidence>
<keyword evidence="4" id="KW-1185">Reference proteome</keyword>
<dbReference type="RefSeq" id="XP_070864484.1">
    <property type="nucleotide sequence ID" value="XM_071013614.1"/>
</dbReference>
<dbReference type="PANTHER" id="PTHR36182">
    <property type="entry name" value="PROTEIN, PUTATIVE (AFU_ORTHOLOGUE AFUA_6G10930)-RELATED"/>
    <property type="match status" value="1"/>
</dbReference>
<evidence type="ECO:0000313" key="4">
    <source>
        <dbReference type="Proteomes" id="UP001600064"/>
    </source>
</evidence>
<evidence type="ECO:0008006" key="5">
    <source>
        <dbReference type="Google" id="ProtNLM"/>
    </source>
</evidence>